<dbReference type="CDD" id="cd01948">
    <property type="entry name" value="EAL"/>
    <property type="match status" value="1"/>
</dbReference>
<dbReference type="EMBL" id="LXEO01000017">
    <property type="protein sequence ID" value="OAT18970.1"/>
    <property type="molecule type" value="Genomic_DNA"/>
</dbReference>
<feature type="transmembrane region" description="Helical" evidence="1">
    <location>
        <begin position="84"/>
        <end position="106"/>
    </location>
</feature>
<dbReference type="Gene3D" id="3.20.20.450">
    <property type="entry name" value="EAL domain"/>
    <property type="match status" value="1"/>
</dbReference>
<feature type="transmembrane region" description="Helical" evidence="1">
    <location>
        <begin position="259"/>
        <end position="279"/>
    </location>
</feature>
<feature type="transmembrane region" description="Helical" evidence="1">
    <location>
        <begin position="291"/>
        <end position="314"/>
    </location>
</feature>
<comment type="caution">
    <text evidence="3">The sequence shown here is derived from an EMBL/GenBank/DDBJ whole genome shotgun (WGS) entry which is preliminary data.</text>
</comment>
<dbReference type="InterPro" id="IPR035919">
    <property type="entry name" value="EAL_sf"/>
</dbReference>
<evidence type="ECO:0000313" key="3">
    <source>
        <dbReference type="EMBL" id="OAT18970.1"/>
    </source>
</evidence>
<dbReference type="PROSITE" id="PS50883">
    <property type="entry name" value="EAL"/>
    <property type="match status" value="1"/>
</dbReference>
<evidence type="ECO:0000259" key="2">
    <source>
        <dbReference type="PROSITE" id="PS50883"/>
    </source>
</evidence>
<feature type="transmembrane region" description="Helical" evidence="1">
    <location>
        <begin position="44"/>
        <end position="63"/>
    </location>
</feature>
<feature type="transmembrane region" description="Helical" evidence="1">
    <location>
        <begin position="165"/>
        <end position="183"/>
    </location>
</feature>
<proteinExistence type="predicted"/>
<sequence>MILAEAKDDILLKRMMGPFCITVAFFFFQFLAESLTAQEHIADATIRFYDLTLPLISALLVLYRKKALPILGVFFLYSISCHPLSAKLTLTSQLMAALISQLLYYWNTGKRGAVSFGRSQLTPRRIGWLVCCNSLLYVIFHHWLQANFDPESATEIFTVQTLINLQWMMNSCITGIPFCYLLLRVCHKPAWGLQYLRHVKASVKSGPSILYQAIWWFLLLIIMYCLISNNINTLLFTDYSLLWLLPVMLWGTVRIGHALVAPVWVIILALLGNYIDGYISIANTLTNANHLHSLIISSTTIFIFSLTIVATGVISAHNRKYSQHVSRLYRSEPNTGLLNFQALSMDIDKHSAEALCLIRCPELNELEQTYGVEFRFEFVKALSSYITGLLPCCDQVYYSPGHGIILRLNTLPDVPVFYRSLRVFRFQWKTSILGLNCGVAYTSDKRIIRNLSEAIKQLNINSYISLLHGRPLSLSPTVPGDNIVESGVIRDVLQQAIDRQSLMLMAQPIVSTVLSAQPVISVRGKIHYHEILIRLKTADDKLIFPDTFLPLARKGGLLPALDITVIEQTFRFMQSRKTSDPDCYFSINLTPESLYQTDFLDNVSTLFKKYSIAPHRIIFEIIESEILDNDNASDILRSLRNAGSKIAIDDFGTGSSSYDRLRILNADILKIDGSFIKNIIDDPFSYCAVKSFCEMAKLKNMEIVAEFVENEEIAQLLTEMGIDWLQGYHIGKPIPVEQAEL</sequence>
<feature type="domain" description="EAL" evidence="2">
    <location>
        <begin position="486"/>
        <end position="741"/>
    </location>
</feature>
<keyword evidence="1" id="KW-0812">Transmembrane</keyword>
<dbReference type="PANTHER" id="PTHR33121:SF64">
    <property type="entry name" value="CYCLIC DI-GMP PHOSPHODIESTERASE PDEF"/>
    <property type="match status" value="1"/>
</dbReference>
<keyword evidence="4" id="KW-1185">Reference proteome</keyword>
<feature type="transmembrane region" description="Helical" evidence="1">
    <location>
        <begin position="126"/>
        <end position="144"/>
    </location>
</feature>
<dbReference type="InterPro" id="IPR001633">
    <property type="entry name" value="EAL_dom"/>
</dbReference>
<feature type="transmembrane region" description="Helical" evidence="1">
    <location>
        <begin position="12"/>
        <end position="32"/>
    </location>
</feature>
<organism evidence="3 4">
    <name type="scientific">Buttiauxella noackiae ATCC 51607</name>
    <dbReference type="NCBI Taxonomy" id="1354255"/>
    <lineage>
        <taxon>Bacteria</taxon>
        <taxon>Pseudomonadati</taxon>
        <taxon>Pseudomonadota</taxon>
        <taxon>Gammaproteobacteria</taxon>
        <taxon>Enterobacterales</taxon>
        <taxon>Enterobacteriaceae</taxon>
        <taxon>Buttiauxella</taxon>
    </lineage>
</organism>
<keyword evidence="1" id="KW-1133">Transmembrane helix</keyword>
<accession>A0A1B7HTJ1</accession>
<feature type="transmembrane region" description="Helical" evidence="1">
    <location>
        <begin position="209"/>
        <end position="227"/>
    </location>
</feature>
<evidence type="ECO:0000313" key="4">
    <source>
        <dbReference type="Proteomes" id="UP000078286"/>
    </source>
</evidence>
<dbReference type="PATRIC" id="fig|1354255.3.peg.1856"/>
<name>A0A1B7HTJ1_9ENTR</name>
<protein>
    <submittedName>
        <fullName evidence="3">Diguanylate cyclase/phosphodiesterase</fullName>
    </submittedName>
</protein>
<dbReference type="RefSeq" id="WP_064554531.1">
    <property type="nucleotide sequence ID" value="NZ_LXEO01000017.1"/>
</dbReference>
<dbReference type="InterPro" id="IPR050706">
    <property type="entry name" value="Cyclic-di-GMP_PDE-like"/>
</dbReference>
<reference evidence="3 4" key="1">
    <citation type="submission" date="2016-04" db="EMBL/GenBank/DDBJ databases">
        <title>ATOL: Assembling a taxonomically balanced genome-scale reconstruction of the evolutionary history of the Enterobacteriaceae.</title>
        <authorList>
            <person name="Plunkett G.III."/>
            <person name="Neeno-Eckwall E.C."/>
            <person name="Glasner J.D."/>
            <person name="Perna N.T."/>
        </authorList>
    </citation>
    <scope>NUCLEOTIDE SEQUENCE [LARGE SCALE GENOMIC DNA]</scope>
    <source>
        <strain evidence="3 4">ATCC 51607</strain>
    </source>
</reference>
<keyword evidence="1" id="KW-0472">Membrane</keyword>
<dbReference type="GO" id="GO:0071111">
    <property type="term" value="F:cyclic-guanylate-specific phosphodiesterase activity"/>
    <property type="evidence" value="ECO:0007669"/>
    <property type="project" value="InterPro"/>
</dbReference>
<dbReference type="SMART" id="SM00052">
    <property type="entry name" value="EAL"/>
    <property type="match status" value="1"/>
</dbReference>
<dbReference type="SUPFAM" id="SSF141868">
    <property type="entry name" value="EAL domain-like"/>
    <property type="match status" value="1"/>
</dbReference>
<evidence type="ECO:0000256" key="1">
    <source>
        <dbReference type="SAM" id="Phobius"/>
    </source>
</evidence>
<dbReference type="AlphaFoldDB" id="A0A1B7HTJ1"/>
<gene>
    <name evidence="3" type="ORF">M979_1794</name>
</gene>
<dbReference type="Proteomes" id="UP000078286">
    <property type="component" value="Unassembled WGS sequence"/>
</dbReference>
<dbReference type="Pfam" id="PF00563">
    <property type="entry name" value="EAL"/>
    <property type="match status" value="1"/>
</dbReference>
<dbReference type="PANTHER" id="PTHR33121">
    <property type="entry name" value="CYCLIC DI-GMP PHOSPHODIESTERASE PDEF"/>
    <property type="match status" value="1"/>
</dbReference>